<organism evidence="2">
    <name type="scientific">Penaeus semisulcatus majanivirus</name>
    <dbReference type="NCBI Taxonomy" id="2984274"/>
    <lineage>
        <taxon>Viruses</taxon>
        <taxon>Viruses incertae sedis</taxon>
        <taxon>Naldaviricetes</taxon>
        <taxon>Nimaviridae</taxon>
    </lineage>
</organism>
<name>A0A9C7CEL9_9VIRU</name>
<dbReference type="EMBL" id="LC738873">
    <property type="protein sequence ID" value="BDT62232.1"/>
    <property type="molecule type" value="Genomic_DNA"/>
</dbReference>
<accession>A0A9C7CEL9</accession>
<proteinExistence type="predicted"/>
<feature type="compositionally biased region" description="Basic and acidic residues" evidence="1">
    <location>
        <begin position="186"/>
        <end position="198"/>
    </location>
</feature>
<feature type="region of interest" description="Disordered" evidence="1">
    <location>
        <begin position="51"/>
        <end position="78"/>
    </location>
</feature>
<evidence type="ECO:0000313" key="2">
    <source>
        <dbReference type="EMBL" id="BDT62232.1"/>
    </source>
</evidence>
<feature type="compositionally biased region" description="Basic and acidic residues" evidence="1">
    <location>
        <begin position="239"/>
        <end position="249"/>
    </location>
</feature>
<feature type="compositionally biased region" description="Basic and acidic residues" evidence="1">
    <location>
        <begin position="132"/>
        <end position="144"/>
    </location>
</feature>
<feature type="compositionally biased region" description="Low complexity" evidence="1">
    <location>
        <begin position="250"/>
        <end position="266"/>
    </location>
</feature>
<sequence>MMKMWSCIMLGICVLAVCVLISYLRKRFFFKSILTNFRDRVLVCSHNDNASENADASSDEHDDESGNDSAEDLDGLSGASVDSGVGIVTTAAAISTVSPTENFNPVNAGENADVEFNDASSDEHDDESGSDTAKEPDEIGKDVEDFNPANFHNDNGNAGENADENADENFSDVSSDEHDDESGNDTAKEPDGISKDAEEFNPPNFSNDNGNAGDENADENFSDVSSVEHDDESSIDTAEIERIFKENKNSRSSASRSNIGRRTQSR</sequence>
<feature type="compositionally biased region" description="Acidic residues" evidence="1">
    <location>
        <begin position="161"/>
        <end position="170"/>
    </location>
</feature>
<evidence type="ECO:0000256" key="1">
    <source>
        <dbReference type="SAM" id="MobiDB-lite"/>
    </source>
</evidence>
<reference evidence="2" key="1">
    <citation type="submission" date="2022-10" db="EMBL/GenBank/DDBJ databases">
        <title>Genome sequences of endogenous nimaviruses in decapod crustaceans.</title>
        <authorList>
            <person name="Kawato S."/>
            <person name="Nozaki R."/>
            <person name="Kondo H."/>
            <person name="Hirono I."/>
        </authorList>
    </citation>
    <scope>NUCLEOTIDE SEQUENCE</scope>
    <source>
        <strain evidence="2">Kagawa2020</strain>
    </source>
</reference>
<feature type="compositionally biased region" description="Acidic residues" evidence="1">
    <location>
        <begin position="60"/>
        <end position="74"/>
    </location>
</feature>
<protein>
    <submittedName>
        <fullName evidence="2">Uncharacterized protein</fullName>
    </submittedName>
</protein>
<feature type="region of interest" description="Disordered" evidence="1">
    <location>
        <begin position="116"/>
        <end position="266"/>
    </location>
</feature>